<feature type="signal peptide" evidence="4">
    <location>
        <begin position="1"/>
        <end position="28"/>
    </location>
</feature>
<dbReference type="Gene3D" id="2.70.130.10">
    <property type="entry name" value="Mannose-6-phosphate receptor binding domain"/>
    <property type="match status" value="1"/>
</dbReference>
<dbReference type="GO" id="GO:0006491">
    <property type="term" value="P:N-glycan processing"/>
    <property type="evidence" value="ECO:0007669"/>
    <property type="project" value="TreeGrafter"/>
</dbReference>
<dbReference type="CDD" id="cd00112">
    <property type="entry name" value="LDLa"/>
    <property type="match status" value="1"/>
</dbReference>
<evidence type="ECO:0000256" key="4">
    <source>
        <dbReference type="SAM" id="SignalP"/>
    </source>
</evidence>
<organism evidence="6 7">
    <name type="scientific">Achlya hypogyna</name>
    <name type="common">Oomycete</name>
    <name type="synonym">Protoachlya hypogyna</name>
    <dbReference type="NCBI Taxonomy" id="1202772"/>
    <lineage>
        <taxon>Eukaryota</taxon>
        <taxon>Sar</taxon>
        <taxon>Stramenopiles</taxon>
        <taxon>Oomycota</taxon>
        <taxon>Saprolegniomycetes</taxon>
        <taxon>Saprolegniales</taxon>
        <taxon>Achlyaceae</taxon>
        <taxon>Achlya</taxon>
    </lineage>
</organism>
<dbReference type="STRING" id="1202772.A0A1V9ZTR7"/>
<keyword evidence="1 4" id="KW-0732">Signal</keyword>
<evidence type="ECO:0000256" key="2">
    <source>
        <dbReference type="ARBA" id="ARBA00023157"/>
    </source>
</evidence>
<evidence type="ECO:0000256" key="1">
    <source>
        <dbReference type="ARBA" id="ARBA00022729"/>
    </source>
</evidence>
<dbReference type="InterPro" id="IPR028146">
    <property type="entry name" value="PRKCSH_N"/>
</dbReference>
<feature type="domain" description="MRH" evidence="5">
    <location>
        <begin position="239"/>
        <end position="403"/>
    </location>
</feature>
<dbReference type="Gene3D" id="4.10.400.10">
    <property type="entry name" value="Low-density Lipoprotein Receptor"/>
    <property type="match status" value="1"/>
</dbReference>
<dbReference type="InterPro" id="IPR009011">
    <property type="entry name" value="Man6P_isomerase_rcpt-bd_dom_sf"/>
</dbReference>
<evidence type="ECO:0000313" key="7">
    <source>
        <dbReference type="Proteomes" id="UP000243579"/>
    </source>
</evidence>
<proteinExistence type="predicted"/>
<dbReference type="EMBL" id="JNBR01000008">
    <property type="protein sequence ID" value="OQS01418.1"/>
    <property type="molecule type" value="Genomic_DNA"/>
</dbReference>
<dbReference type="PANTHER" id="PTHR12630">
    <property type="entry name" value="N-LINKED OLIGOSACCHARIDE PROCESSING"/>
    <property type="match status" value="1"/>
</dbReference>
<comment type="caution">
    <text evidence="6">The sequence shown here is derived from an EMBL/GenBank/DDBJ whole genome shotgun (WGS) entry which is preliminary data.</text>
</comment>
<gene>
    <name evidence="6" type="ORF">ACHHYP_01071</name>
</gene>
<dbReference type="GO" id="GO:0017177">
    <property type="term" value="C:glucosidase II complex"/>
    <property type="evidence" value="ECO:0007669"/>
    <property type="project" value="TreeGrafter"/>
</dbReference>
<protein>
    <submittedName>
        <fullName evidence="6">Glucosidase 2 subunit beta-like protein</fullName>
    </submittedName>
</protein>
<sequence length="419" mass="46458">MALRNLRRWSCAIFLLVVVLWRSNQVHALGDDDEDGDDWLDDGDEMAEMDAGAVCLMLLDAHQFNDGFCDCPTSDDERDTGACGTGLFQCARSQQLIASAFVNDGVCDCCDGSDEPDVPCPDRCTANAGATRRRIKEVLSDVESGVRIKRSYVAGASAALQRMKEDARSWATMVQRAAAEVTKMEAHFEETETQPTDEDQQRYRYLQYRTRVARYHHYVHTNLLATDFGSENEYAALVGQCFEYTVDEKALKGGTSNTVARTYVMVVCPFLNVTQTEPGYHDWRLLQKQAQLGDKGRVAPDSIEREDQRPILLGVWANWTTNVAPKYTGPPRAPYDTTPATDAEQDPAPVRMQLYERGEPCGDVPRKVHLQVECAATNHIKFVEEGPVCVYSIGFGTPAACSATYATQLQAALGGHDEL</sequence>
<reference evidence="6 7" key="1">
    <citation type="journal article" date="2014" name="Genome Biol. Evol.">
        <title>The secreted proteins of Achlya hypogyna and Thraustotheca clavata identify the ancestral oomycete secretome and reveal gene acquisitions by horizontal gene transfer.</title>
        <authorList>
            <person name="Misner I."/>
            <person name="Blouin N."/>
            <person name="Leonard G."/>
            <person name="Richards T.A."/>
            <person name="Lane C.E."/>
        </authorList>
    </citation>
    <scope>NUCLEOTIDE SEQUENCE [LARGE SCALE GENOMIC DNA]</scope>
    <source>
        <strain evidence="6 7">ATCC 48635</strain>
    </source>
</reference>
<dbReference type="InterPro" id="IPR036055">
    <property type="entry name" value="LDL_receptor-like_sf"/>
</dbReference>
<evidence type="ECO:0000313" key="6">
    <source>
        <dbReference type="EMBL" id="OQS01418.1"/>
    </source>
</evidence>
<keyword evidence="7" id="KW-1185">Reference proteome</keyword>
<evidence type="ECO:0000256" key="3">
    <source>
        <dbReference type="SAM" id="MobiDB-lite"/>
    </source>
</evidence>
<name>A0A1V9ZTR7_ACHHY</name>
<dbReference type="OrthoDB" id="28322at2759"/>
<dbReference type="PROSITE" id="PS51914">
    <property type="entry name" value="MRH"/>
    <property type="match status" value="1"/>
</dbReference>
<dbReference type="InterPro" id="IPR002172">
    <property type="entry name" value="LDrepeatLR_classA_rpt"/>
</dbReference>
<dbReference type="SUPFAM" id="SSF57424">
    <property type="entry name" value="LDL receptor-like module"/>
    <property type="match status" value="1"/>
</dbReference>
<dbReference type="PANTHER" id="PTHR12630:SF1">
    <property type="entry name" value="GLUCOSIDASE 2 SUBUNIT BETA"/>
    <property type="match status" value="1"/>
</dbReference>
<dbReference type="Proteomes" id="UP000243579">
    <property type="component" value="Unassembled WGS sequence"/>
</dbReference>
<dbReference type="AlphaFoldDB" id="A0A1V9ZTR7"/>
<feature type="region of interest" description="Disordered" evidence="3">
    <location>
        <begin position="327"/>
        <end position="346"/>
    </location>
</feature>
<accession>A0A1V9ZTR7</accession>
<feature type="chain" id="PRO_5011986241" evidence="4">
    <location>
        <begin position="29"/>
        <end position="419"/>
    </location>
</feature>
<keyword evidence="2" id="KW-1015">Disulfide bond</keyword>
<dbReference type="Pfam" id="PF12999">
    <property type="entry name" value="PRKCSH-like"/>
    <property type="match status" value="1"/>
</dbReference>
<dbReference type="InterPro" id="IPR039794">
    <property type="entry name" value="Gtb1-like"/>
</dbReference>
<dbReference type="InterPro" id="IPR044865">
    <property type="entry name" value="MRH_dom"/>
</dbReference>
<evidence type="ECO:0000259" key="5">
    <source>
        <dbReference type="PROSITE" id="PS51914"/>
    </source>
</evidence>